<evidence type="ECO:0000313" key="11">
    <source>
        <dbReference type="Proteomes" id="UP000216107"/>
    </source>
</evidence>
<dbReference type="EMBL" id="MDUX01000011">
    <property type="protein sequence ID" value="KAF7599935.1"/>
    <property type="molecule type" value="Genomic_DNA"/>
</dbReference>
<keyword evidence="10" id="KW-0012">Acyltransferase</keyword>
<dbReference type="PANTHER" id="PTHR43266:SF2">
    <property type="entry name" value="MAJOR FACILITATOR SUPERFAMILY (MFS) PROFILE DOMAIN-CONTAINING PROTEIN"/>
    <property type="match status" value="1"/>
</dbReference>
<keyword evidence="4 7" id="KW-0812">Transmembrane</keyword>
<feature type="domain" description="Phospholipid/glycerol acyltransferase" evidence="8">
    <location>
        <begin position="459"/>
        <end position="575"/>
    </location>
</feature>
<evidence type="ECO:0000256" key="5">
    <source>
        <dbReference type="ARBA" id="ARBA00022989"/>
    </source>
</evidence>
<dbReference type="OrthoDB" id="9803968at2"/>
<dbReference type="GO" id="GO:0005886">
    <property type="term" value="C:plasma membrane"/>
    <property type="evidence" value="ECO:0007669"/>
    <property type="project" value="UniProtKB-SubCell"/>
</dbReference>
<dbReference type="EMBL" id="NMRN01000007">
    <property type="protein sequence ID" value="PAS94485.1"/>
    <property type="molecule type" value="Genomic_DNA"/>
</dbReference>
<dbReference type="AlphaFoldDB" id="A0A272EWK4"/>
<dbReference type="GO" id="GO:0022857">
    <property type="term" value="F:transmembrane transporter activity"/>
    <property type="evidence" value="ECO:0007669"/>
    <property type="project" value="InterPro"/>
</dbReference>
<keyword evidence="10" id="KW-0808">Transferase</keyword>
<feature type="transmembrane region" description="Helical" evidence="7">
    <location>
        <begin position="268"/>
        <end position="288"/>
    </location>
</feature>
<dbReference type="Gene3D" id="1.20.1250.20">
    <property type="entry name" value="MFS general substrate transporter like domains"/>
    <property type="match status" value="1"/>
</dbReference>
<dbReference type="GO" id="GO:0016746">
    <property type="term" value="F:acyltransferase activity"/>
    <property type="evidence" value="ECO:0007669"/>
    <property type="project" value="UniProtKB-KW"/>
</dbReference>
<reference evidence="9 12" key="1">
    <citation type="submission" date="2016-08" db="EMBL/GenBank/DDBJ databases">
        <title>Candidatus Dactylopiibacterium carminicum genome sequence.</title>
        <authorList>
            <person name="Ramirez-Puebla S.T."/>
            <person name="Ormeno-Orrillo E."/>
            <person name="Vera-Ponce De Leon A."/>
            <person name="Luis L."/>
            <person name="Sanchez-Flores A."/>
            <person name="Monica R."/>
            <person name="Martinez-Romero E."/>
        </authorList>
    </citation>
    <scope>NUCLEOTIDE SEQUENCE [LARGE SCALE GENOMIC DNA]</scope>
    <source>
        <strain evidence="9">END1</strain>
    </source>
</reference>
<protein>
    <submittedName>
        <fullName evidence="10">Glycerol acyltransferase</fullName>
    </submittedName>
</protein>
<dbReference type="RefSeq" id="WP_095523797.1">
    <property type="nucleotide sequence ID" value="NZ_MDUX01000011.1"/>
</dbReference>
<evidence type="ECO:0000256" key="4">
    <source>
        <dbReference type="ARBA" id="ARBA00022692"/>
    </source>
</evidence>
<feature type="transmembrane region" description="Helical" evidence="7">
    <location>
        <begin position="404"/>
        <end position="422"/>
    </location>
</feature>
<evidence type="ECO:0000256" key="6">
    <source>
        <dbReference type="ARBA" id="ARBA00023136"/>
    </source>
</evidence>
<evidence type="ECO:0000313" key="10">
    <source>
        <dbReference type="EMBL" id="PAS94485.1"/>
    </source>
</evidence>
<feature type="transmembrane region" description="Helical" evidence="7">
    <location>
        <begin position="57"/>
        <end position="77"/>
    </location>
</feature>
<dbReference type="CDD" id="cd07989">
    <property type="entry name" value="LPLAT_AGPAT-like"/>
    <property type="match status" value="1"/>
</dbReference>
<dbReference type="PANTHER" id="PTHR43266">
    <property type="entry name" value="MACROLIDE-EFFLUX PROTEIN"/>
    <property type="match status" value="1"/>
</dbReference>
<dbReference type="InterPro" id="IPR011701">
    <property type="entry name" value="MFS"/>
</dbReference>
<evidence type="ECO:0000313" key="9">
    <source>
        <dbReference type="EMBL" id="KAF7599935.1"/>
    </source>
</evidence>
<feature type="transmembrane region" description="Helical" evidence="7">
    <location>
        <begin position="153"/>
        <end position="173"/>
    </location>
</feature>
<dbReference type="SMART" id="SM00563">
    <property type="entry name" value="PlsC"/>
    <property type="match status" value="1"/>
</dbReference>
<proteinExistence type="predicted"/>
<dbReference type="Pfam" id="PF01553">
    <property type="entry name" value="Acyltransferase"/>
    <property type="match status" value="1"/>
</dbReference>
<comment type="caution">
    <text evidence="10">The sequence shown here is derived from an EMBL/GenBank/DDBJ whole genome shotgun (WGS) entry which is preliminary data.</text>
</comment>
<keyword evidence="3" id="KW-1003">Cell membrane</keyword>
<dbReference type="Proteomes" id="UP000216107">
    <property type="component" value="Unassembled WGS sequence"/>
</dbReference>
<dbReference type="Pfam" id="PF07690">
    <property type="entry name" value="MFS_1"/>
    <property type="match status" value="1"/>
</dbReference>
<dbReference type="CDD" id="cd06173">
    <property type="entry name" value="MFS_MefA_like"/>
    <property type="match status" value="1"/>
</dbReference>
<evidence type="ECO:0000256" key="7">
    <source>
        <dbReference type="SAM" id="Phobius"/>
    </source>
</evidence>
<gene>
    <name evidence="9" type="ORF">BGI27_04900</name>
    <name evidence="10" type="ORF">CGU29_04040</name>
</gene>
<reference evidence="10 11" key="2">
    <citation type="submission" date="2017-07" db="EMBL/GenBank/DDBJ databases">
        <title>Candidatus Dactylopiibacterium carminicum, a nitrogen-fixing symbiont of the cochineal insect Dactylopius coccus and Dactylopius opuntiae (Hemiptera: Coccoidea: Dactylopiidae).</title>
        <authorList>
            <person name="Vera A."/>
        </authorList>
    </citation>
    <scope>NUCLEOTIDE SEQUENCE [LARGE SCALE GENOMIC DNA]</scope>
    <source>
        <strain evidence="10 11">NFDCM</strain>
    </source>
</reference>
<keyword evidence="6 7" id="KW-0472">Membrane</keyword>
<keyword evidence="2" id="KW-0813">Transport</keyword>
<dbReference type="SUPFAM" id="SSF69593">
    <property type="entry name" value="Glycerol-3-phosphate (1)-acyltransferase"/>
    <property type="match status" value="1"/>
</dbReference>
<accession>A0A272EWK4</accession>
<keyword evidence="12" id="KW-1185">Reference proteome</keyword>
<organism evidence="10 11">
    <name type="scientific">Candidatus Dactylopiibacterium carminicum</name>
    <dbReference type="NCBI Taxonomy" id="857335"/>
    <lineage>
        <taxon>Bacteria</taxon>
        <taxon>Pseudomonadati</taxon>
        <taxon>Pseudomonadota</taxon>
        <taxon>Betaproteobacteria</taxon>
        <taxon>Rhodocyclales</taxon>
        <taxon>Rhodocyclaceae</taxon>
        <taxon>Candidatus Dactylopiibacterium</taxon>
    </lineage>
</organism>
<dbReference type="SUPFAM" id="SSF103473">
    <property type="entry name" value="MFS general substrate transporter"/>
    <property type="match status" value="1"/>
</dbReference>
<evidence type="ECO:0000313" key="12">
    <source>
        <dbReference type="Proteomes" id="UP000623509"/>
    </source>
</evidence>
<evidence type="ECO:0000259" key="8">
    <source>
        <dbReference type="SMART" id="SM00563"/>
    </source>
</evidence>
<evidence type="ECO:0000256" key="2">
    <source>
        <dbReference type="ARBA" id="ARBA00022448"/>
    </source>
</evidence>
<name>A0A272EWK4_9RHOO</name>
<keyword evidence="5 7" id="KW-1133">Transmembrane helix</keyword>
<feature type="transmembrane region" description="Helical" evidence="7">
    <location>
        <begin position="339"/>
        <end position="363"/>
    </location>
</feature>
<sequence>MIQPHPSSTLQLLAQRRFGPLFATQFLNAFNDNVFKNALLLLLAFQAGSVAGMSPAIAVQFAAGIFVLPFFLFSAMAGQLADRFEKSRLIRWVKLLEVFIALLGLAGFVFVQLEFLLFALFLMGLQSTLFGPLKYSILPQQLYPQELVAGNAWVESGTFVAILLGAIAAGLLMGSGPQGAIWCAALSVAVSTLGYLTSFGIPLAPAPAPDLKIRLNPFTETWRNVKLLHGNRPVFHATLTISWFWFYGAVFLTQFAPYVKEVLGGTENLVTVLLAAFIVGIAIGAFLCEKLSGKHVELGLVPLGAIGLSLFGIDLWLASPTAAPEAMSVAGFLAAPAHWRILVDLILIGASGGLFTVPLYAMVQQRSAEAERSRVIAANNILNAAFMVASALFGMVVLAAGVSISGLFLATALINCAVVVYICRLMPEAFVRFTVWLLLHFVYRIRVVGRENLPEEGAALLVCNHVSFMDAPIITTRSRRPVRFVIDHLIYRTPLFYRVFRAMGSIPVADPRINLDATREAYDEVSRALAAGTLVAIFPEGFITEDGEIGPFKSGVARILRRTPVPVVPMALRGLWGSFFSRKDGPAMRKPFRRGFWNRVELVIGKPIPADEATPARLREEVARLRGDWR</sequence>
<evidence type="ECO:0000256" key="3">
    <source>
        <dbReference type="ARBA" id="ARBA00022475"/>
    </source>
</evidence>
<dbReference type="Proteomes" id="UP000623509">
    <property type="component" value="Unassembled WGS sequence"/>
</dbReference>
<feature type="transmembrane region" description="Helical" evidence="7">
    <location>
        <begin position="375"/>
        <end position="398"/>
    </location>
</feature>
<evidence type="ECO:0000256" key="1">
    <source>
        <dbReference type="ARBA" id="ARBA00004651"/>
    </source>
</evidence>
<dbReference type="InterPro" id="IPR002123">
    <property type="entry name" value="Plipid/glycerol_acylTrfase"/>
</dbReference>
<dbReference type="InterPro" id="IPR036259">
    <property type="entry name" value="MFS_trans_sf"/>
</dbReference>
<feature type="transmembrane region" description="Helical" evidence="7">
    <location>
        <begin position="300"/>
        <end position="319"/>
    </location>
</feature>
<feature type="transmembrane region" description="Helical" evidence="7">
    <location>
        <begin position="234"/>
        <end position="256"/>
    </location>
</feature>
<comment type="subcellular location">
    <subcellularLocation>
        <location evidence="1">Cell membrane</location>
        <topology evidence="1">Multi-pass membrane protein</topology>
    </subcellularLocation>
</comment>